<name>A0A2V1J2T1_9BACT</name>
<protein>
    <recommendedName>
        <fullName evidence="3">Phage major capsid protein</fullName>
    </recommendedName>
</protein>
<dbReference type="GeneID" id="93425264"/>
<sequence length="421" mass="45712">MGEISVKADGMAGGTHVADGPLTTVNIREVSGDLLRNDVDSRVARVRPMATPVDQISRMIGARRAASMVVDYYSVDTKAQSARGIGDLKALNDQHGSGRTVYEIATDNDNIFAPTDTIMVMGAKGVADSSGEAAPALVLYVVGRGEGGQGLHVIAVNAGESGETDEEINGKTLVRMGRAAAELDVQTPQFEALPRKARNYCQIFKAQVEQSILARQSAKETGWTFSDQEEVAIMDMRLGMEKSFLFGTKARVTDPLRSDEVLFTGGIWNQAGSDFSYTTINENTLIDLMKSAFTGTNAGSGRKVLLAGSELTALLNKISYTRVAQASDKVTHWGIDFSEIRSKFGSLYVIHAEVFDQCGHEYDGLVIDPEYLVKYVHVPFKVERLDLRKSGQRNTEAVVATEASCLALRHPKSHVRVTRSV</sequence>
<dbReference type="AlphaFoldDB" id="A0A2V1J2T1"/>
<comment type="caution">
    <text evidence="1">The sequence shown here is derived from an EMBL/GenBank/DDBJ whole genome shotgun (WGS) entry which is preliminary data.</text>
</comment>
<dbReference type="EMBL" id="PUBV01000002">
    <property type="protein sequence ID" value="PWB09424.1"/>
    <property type="molecule type" value="Genomic_DNA"/>
</dbReference>
<organism evidence="1 2">
    <name type="scientific">Paramuribaculum intestinale</name>
    <dbReference type="NCBI Taxonomy" id="2094151"/>
    <lineage>
        <taxon>Bacteria</taxon>
        <taxon>Pseudomonadati</taxon>
        <taxon>Bacteroidota</taxon>
        <taxon>Bacteroidia</taxon>
        <taxon>Bacteroidales</taxon>
        <taxon>Muribaculaceae</taxon>
        <taxon>Paramuribaculum</taxon>
    </lineage>
</organism>
<evidence type="ECO:0008006" key="3">
    <source>
        <dbReference type="Google" id="ProtNLM"/>
    </source>
</evidence>
<dbReference type="RefSeq" id="WP_107035045.1">
    <property type="nucleotide sequence ID" value="NZ_CAOLHR010000018.1"/>
</dbReference>
<dbReference type="Proteomes" id="UP000244925">
    <property type="component" value="Unassembled WGS sequence"/>
</dbReference>
<dbReference type="InterPro" id="IPR035198">
    <property type="entry name" value="SU10_MCP"/>
</dbReference>
<gene>
    <name evidence="1" type="ORF">C5O25_01965</name>
</gene>
<reference evidence="2" key="1">
    <citation type="submission" date="2018-02" db="EMBL/GenBank/DDBJ databases">
        <authorList>
            <person name="Clavel T."/>
            <person name="Strowig T."/>
        </authorList>
    </citation>
    <scope>NUCLEOTIDE SEQUENCE [LARGE SCALE GENOMIC DNA]</scope>
    <source>
        <strain evidence="2">DSM 100764</strain>
    </source>
</reference>
<accession>A0A2V1J2T1</accession>
<evidence type="ECO:0000313" key="1">
    <source>
        <dbReference type="EMBL" id="PWB09424.1"/>
    </source>
</evidence>
<evidence type="ECO:0000313" key="2">
    <source>
        <dbReference type="Proteomes" id="UP000244925"/>
    </source>
</evidence>
<keyword evidence="2" id="KW-1185">Reference proteome</keyword>
<proteinExistence type="predicted"/>
<dbReference type="Pfam" id="PF17236">
    <property type="entry name" value="SU10_MCP"/>
    <property type="match status" value="1"/>
</dbReference>